<evidence type="ECO:0008006" key="5">
    <source>
        <dbReference type="Google" id="ProtNLM"/>
    </source>
</evidence>
<keyword evidence="2" id="KW-1133">Transmembrane helix</keyword>
<comment type="caution">
    <text evidence="3">The sequence shown here is derived from an EMBL/GenBank/DDBJ whole genome shotgun (WGS) entry which is preliminary data.</text>
</comment>
<dbReference type="SUPFAM" id="SSF49503">
    <property type="entry name" value="Cupredoxins"/>
    <property type="match status" value="1"/>
</dbReference>
<dbReference type="PANTHER" id="PTHR34883:SF8">
    <property type="entry name" value="EXTRACELLULAR SERINE-RICH PROTEIN (AFU_ORTHOLOGUE AFUA_6G00670)"/>
    <property type="match status" value="1"/>
</dbReference>
<feature type="region of interest" description="Disordered" evidence="1">
    <location>
        <begin position="183"/>
        <end position="221"/>
    </location>
</feature>
<accession>A0ABR3RAJ1</accession>
<feature type="compositionally biased region" description="Polar residues" evidence="1">
    <location>
        <begin position="1"/>
        <end position="33"/>
    </location>
</feature>
<feature type="compositionally biased region" description="Low complexity" evidence="1">
    <location>
        <begin position="36"/>
        <end position="58"/>
    </location>
</feature>
<dbReference type="InterPro" id="IPR052953">
    <property type="entry name" value="Ser-rich/MCO-related"/>
</dbReference>
<feature type="transmembrane region" description="Helical" evidence="2">
    <location>
        <begin position="227"/>
        <end position="250"/>
    </location>
</feature>
<evidence type="ECO:0000313" key="3">
    <source>
        <dbReference type="EMBL" id="KAL1601459.1"/>
    </source>
</evidence>
<dbReference type="CDD" id="cd00920">
    <property type="entry name" value="Cupredoxin"/>
    <property type="match status" value="1"/>
</dbReference>
<dbReference type="Gene3D" id="2.60.40.420">
    <property type="entry name" value="Cupredoxins - blue copper proteins"/>
    <property type="match status" value="1"/>
</dbReference>
<feature type="region of interest" description="Disordered" evidence="1">
    <location>
        <begin position="1"/>
        <end position="63"/>
    </location>
</feature>
<dbReference type="Proteomes" id="UP001521785">
    <property type="component" value="Unassembled WGS sequence"/>
</dbReference>
<feature type="compositionally biased region" description="Low complexity" evidence="1">
    <location>
        <begin position="200"/>
        <end position="221"/>
    </location>
</feature>
<protein>
    <recommendedName>
        <fullName evidence="5">Extracellular serine-rich protein</fullName>
    </recommendedName>
</protein>
<dbReference type="InterPro" id="IPR008972">
    <property type="entry name" value="Cupredoxin"/>
</dbReference>
<keyword evidence="4" id="KW-1185">Reference proteome</keyword>
<keyword evidence="2" id="KW-0472">Membrane</keyword>
<dbReference type="PANTHER" id="PTHR34883">
    <property type="entry name" value="SERINE-RICH PROTEIN, PUTATIVE-RELATED-RELATED"/>
    <property type="match status" value="1"/>
</dbReference>
<proteinExistence type="predicted"/>
<sequence length="329" mass="34437">MASITQVQNTGFPSATATNGVFTSGSRTVTPSAKITAAPTDSSSTSASGTSSSNSSSSRPPQVYTVKAGAGGFKFDPQELTDVNVGDTVTFEFYPPDHSVARAEFGSACVPYEYTGKGKTGFWSDTQLVKDVDHLTYYNVTVNSTEPIFFYCAAPDSCTGHQMVGVINPNSTQTLQQQIDSAKDSTFQVKPGDPIPAEGTASLHASATASPTATPNSHSSHTLSGGGIAGIVVGGIAFLAICAALFFYVGRTKSLKDVIKHRESTAVKSPAPTDSHFPHSPGYAPLPFSPDMQHAEMGMGAQQLPAYGQHNATDAHYTAYAHQTSPQPQ</sequence>
<organism evidence="3 4">
    <name type="scientific">Paraconiothyrium brasiliense</name>
    <dbReference type="NCBI Taxonomy" id="300254"/>
    <lineage>
        <taxon>Eukaryota</taxon>
        <taxon>Fungi</taxon>
        <taxon>Dikarya</taxon>
        <taxon>Ascomycota</taxon>
        <taxon>Pezizomycotina</taxon>
        <taxon>Dothideomycetes</taxon>
        <taxon>Pleosporomycetidae</taxon>
        <taxon>Pleosporales</taxon>
        <taxon>Massarineae</taxon>
        <taxon>Didymosphaeriaceae</taxon>
        <taxon>Paraconiothyrium</taxon>
    </lineage>
</organism>
<name>A0ABR3RAJ1_9PLEO</name>
<evidence type="ECO:0000256" key="2">
    <source>
        <dbReference type="SAM" id="Phobius"/>
    </source>
</evidence>
<reference evidence="3 4" key="1">
    <citation type="submission" date="2024-02" db="EMBL/GenBank/DDBJ databases">
        <title>De novo assembly and annotation of 12 fungi associated with fruit tree decline syndrome in Ontario, Canada.</title>
        <authorList>
            <person name="Sulman M."/>
            <person name="Ellouze W."/>
            <person name="Ilyukhin E."/>
        </authorList>
    </citation>
    <scope>NUCLEOTIDE SEQUENCE [LARGE SCALE GENOMIC DNA]</scope>
    <source>
        <strain evidence="3 4">M42-189</strain>
    </source>
</reference>
<gene>
    <name evidence="3" type="ORF">SLS60_006374</name>
</gene>
<feature type="region of interest" description="Disordered" evidence="1">
    <location>
        <begin position="264"/>
        <end position="291"/>
    </location>
</feature>
<keyword evidence="2" id="KW-0812">Transmembrane</keyword>
<evidence type="ECO:0000256" key="1">
    <source>
        <dbReference type="SAM" id="MobiDB-lite"/>
    </source>
</evidence>
<dbReference type="EMBL" id="JAKJXO020000008">
    <property type="protein sequence ID" value="KAL1601459.1"/>
    <property type="molecule type" value="Genomic_DNA"/>
</dbReference>
<evidence type="ECO:0000313" key="4">
    <source>
        <dbReference type="Proteomes" id="UP001521785"/>
    </source>
</evidence>